<evidence type="ECO:0000259" key="6">
    <source>
        <dbReference type="Pfam" id="PF04893"/>
    </source>
</evidence>
<dbReference type="AlphaFoldDB" id="A0A1J0WGF1"/>
<evidence type="ECO:0000313" key="7">
    <source>
        <dbReference type="EMBL" id="APE43386.1"/>
    </source>
</evidence>
<evidence type="ECO:0000256" key="5">
    <source>
        <dbReference type="SAM" id="Phobius"/>
    </source>
</evidence>
<sequence length="192" mass="20334">MNPALANLVQTTLRAPRDAAEQIMTLGLTRDVLWTALALVAIFNAALLYVIFRTSGTTLPVPAYVERPLALFIIIAGMMVIYVHGMYWAGLAFGGSGKLNDVLALVVWFQILRAAAQLAIIVVSLALPPAGMFLSLGVAIWGFWIFLNFVTAAMRLSSIWQALAVLIAAAVGVIVGLGLLLTLIGLAAQGAT</sequence>
<comment type="subcellular location">
    <subcellularLocation>
        <location evidence="1">Membrane</location>
        <topology evidence="1">Multi-pass membrane protein</topology>
    </subcellularLocation>
</comment>
<name>A0A1J0WGF1_9RHOB</name>
<evidence type="ECO:0000256" key="3">
    <source>
        <dbReference type="ARBA" id="ARBA00022989"/>
    </source>
</evidence>
<dbReference type="RefSeq" id="WP_071971717.1">
    <property type="nucleotide sequence ID" value="NZ_CP018076.1"/>
</dbReference>
<evidence type="ECO:0000313" key="8">
    <source>
        <dbReference type="Proteomes" id="UP000181897"/>
    </source>
</evidence>
<dbReference type="OrthoDB" id="7872013at2"/>
<feature type="transmembrane region" description="Helical" evidence="5">
    <location>
        <begin position="162"/>
        <end position="188"/>
    </location>
</feature>
<keyword evidence="3 5" id="KW-1133">Transmembrane helix</keyword>
<evidence type="ECO:0000256" key="4">
    <source>
        <dbReference type="ARBA" id="ARBA00023136"/>
    </source>
</evidence>
<feature type="domain" description="Yip1" evidence="6">
    <location>
        <begin position="12"/>
        <end position="179"/>
    </location>
</feature>
<feature type="transmembrane region" description="Helical" evidence="5">
    <location>
        <begin position="32"/>
        <end position="51"/>
    </location>
</feature>
<evidence type="ECO:0000256" key="1">
    <source>
        <dbReference type="ARBA" id="ARBA00004141"/>
    </source>
</evidence>
<accession>A0A1J0WGF1</accession>
<dbReference type="Proteomes" id="UP000181897">
    <property type="component" value="Chromosome"/>
</dbReference>
<evidence type="ECO:0000256" key="2">
    <source>
        <dbReference type="ARBA" id="ARBA00022692"/>
    </source>
</evidence>
<feature type="transmembrane region" description="Helical" evidence="5">
    <location>
        <begin position="102"/>
        <end position="126"/>
    </location>
</feature>
<keyword evidence="2 5" id="KW-0812">Transmembrane</keyword>
<dbReference type="Pfam" id="PF04893">
    <property type="entry name" value="Yip1"/>
    <property type="match status" value="1"/>
</dbReference>
<organism evidence="7 8">
    <name type="scientific">Sulfitobacter alexandrii</name>
    <dbReference type="NCBI Taxonomy" id="1917485"/>
    <lineage>
        <taxon>Bacteria</taxon>
        <taxon>Pseudomonadati</taxon>
        <taxon>Pseudomonadota</taxon>
        <taxon>Alphaproteobacteria</taxon>
        <taxon>Rhodobacterales</taxon>
        <taxon>Roseobacteraceae</taxon>
        <taxon>Sulfitobacter</taxon>
    </lineage>
</organism>
<keyword evidence="4 5" id="KW-0472">Membrane</keyword>
<proteinExistence type="predicted"/>
<dbReference type="GO" id="GO:0016020">
    <property type="term" value="C:membrane"/>
    <property type="evidence" value="ECO:0007669"/>
    <property type="project" value="UniProtKB-SubCell"/>
</dbReference>
<gene>
    <name evidence="7" type="ORF">BOO69_08130</name>
</gene>
<feature type="transmembrane region" description="Helical" evidence="5">
    <location>
        <begin position="132"/>
        <end position="150"/>
    </location>
</feature>
<feature type="transmembrane region" description="Helical" evidence="5">
    <location>
        <begin position="71"/>
        <end position="90"/>
    </location>
</feature>
<dbReference type="STRING" id="1917485.BOO69_08130"/>
<dbReference type="InterPro" id="IPR006977">
    <property type="entry name" value="Yip1_dom"/>
</dbReference>
<keyword evidence="8" id="KW-1185">Reference proteome</keyword>
<protein>
    <recommendedName>
        <fullName evidence="6">Yip1 domain-containing protein</fullName>
    </recommendedName>
</protein>
<dbReference type="KEGG" id="suam:BOO69_08130"/>
<reference evidence="7 8" key="1">
    <citation type="submission" date="2016-11" db="EMBL/GenBank/DDBJ databases">
        <title>Complete genome sequence of Sulfitobacter sp. AM1-D1, a toxic bacteria associated with marine dinoflagellate Alexandrium minutum in East China Sea.</title>
        <authorList>
            <person name="Yang Q."/>
            <person name="Zhang X."/>
            <person name="Tian X."/>
        </authorList>
    </citation>
    <scope>NUCLEOTIDE SEQUENCE [LARGE SCALE GENOMIC DNA]</scope>
    <source>
        <strain evidence="7 8">AM1-D1</strain>
    </source>
</reference>
<dbReference type="EMBL" id="CP018076">
    <property type="protein sequence ID" value="APE43386.1"/>
    <property type="molecule type" value="Genomic_DNA"/>
</dbReference>